<dbReference type="PRINTS" id="PR00303">
    <property type="entry name" value="SECYTRNLCASE"/>
</dbReference>
<dbReference type="AlphaFoldDB" id="A0A645JE85"/>
<feature type="transmembrane region" description="Helical" evidence="1">
    <location>
        <begin position="7"/>
        <end position="29"/>
    </location>
</feature>
<reference evidence="2" key="1">
    <citation type="submission" date="2019-08" db="EMBL/GenBank/DDBJ databases">
        <authorList>
            <person name="Kucharzyk K."/>
            <person name="Murdoch R.W."/>
            <person name="Higgins S."/>
            <person name="Loffler F."/>
        </authorList>
    </citation>
    <scope>NUCLEOTIDE SEQUENCE</scope>
</reference>
<keyword evidence="1" id="KW-0812">Transmembrane</keyword>
<dbReference type="InterPro" id="IPR002208">
    <property type="entry name" value="SecY/SEC61-alpha"/>
</dbReference>
<sequence length="73" mass="8104">MDYIRRVLNKVTLIGALCLGVIAIFPIIFGQITKIYGLALGGTSIMIIVGVALETTQQIESQMMMRHYKGFLE</sequence>
<evidence type="ECO:0000313" key="2">
    <source>
        <dbReference type="EMBL" id="MPN58714.1"/>
    </source>
</evidence>
<dbReference type="Gene3D" id="1.10.3370.10">
    <property type="entry name" value="SecY subunit domain"/>
    <property type="match status" value="1"/>
</dbReference>
<protein>
    <submittedName>
        <fullName evidence="2">Protein translocase subunit SecY</fullName>
    </submittedName>
</protein>
<dbReference type="GO" id="GO:0016020">
    <property type="term" value="C:membrane"/>
    <property type="evidence" value="ECO:0007669"/>
    <property type="project" value="InterPro"/>
</dbReference>
<organism evidence="2">
    <name type="scientific">bioreactor metagenome</name>
    <dbReference type="NCBI Taxonomy" id="1076179"/>
    <lineage>
        <taxon>unclassified sequences</taxon>
        <taxon>metagenomes</taxon>
        <taxon>ecological metagenomes</taxon>
    </lineage>
</organism>
<dbReference type="GO" id="GO:0015031">
    <property type="term" value="P:protein transport"/>
    <property type="evidence" value="ECO:0007669"/>
    <property type="project" value="InterPro"/>
</dbReference>
<dbReference type="InterPro" id="IPR023201">
    <property type="entry name" value="SecY_dom_sf"/>
</dbReference>
<proteinExistence type="predicted"/>
<gene>
    <name evidence="2" type="primary">secY_56</name>
    <name evidence="2" type="ORF">SDC9_206426</name>
</gene>
<name>A0A645JE85_9ZZZZ</name>
<keyword evidence="1" id="KW-0472">Membrane</keyword>
<dbReference type="SUPFAM" id="SSF103491">
    <property type="entry name" value="Preprotein translocase SecY subunit"/>
    <property type="match status" value="1"/>
</dbReference>
<comment type="caution">
    <text evidence="2">The sequence shown here is derived from an EMBL/GenBank/DDBJ whole genome shotgun (WGS) entry which is preliminary data.</text>
</comment>
<dbReference type="Pfam" id="PF00344">
    <property type="entry name" value="SecY"/>
    <property type="match status" value="1"/>
</dbReference>
<dbReference type="EMBL" id="VSSQ01131786">
    <property type="protein sequence ID" value="MPN58714.1"/>
    <property type="molecule type" value="Genomic_DNA"/>
</dbReference>
<evidence type="ECO:0000256" key="1">
    <source>
        <dbReference type="SAM" id="Phobius"/>
    </source>
</evidence>
<feature type="transmembrane region" description="Helical" evidence="1">
    <location>
        <begin position="35"/>
        <end position="56"/>
    </location>
</feature>
<keyword evidence="1" id="KW-1133">Transmembrane helix</keyword>
<accession>A0A645JE85</accession>